<name>A0A0C9XBS2_9AGAR</name>
<evidence type="ECO:0000256" key="1">
    <source>
        <dbReference type="SAM" id="MobiDB-lite"/>
    </source>
</evidence>
<dbReference type="AlphaFoldDB" id="A0A0C9XBS2"/>
<dbReference type="HOGENOM" id="CLU_092125_0_0_1"/>
<reference evidence="2 3" key="1">
    <citation type="submission" date="2014-04" db="EMBL/GenBank/DDBJ databases">
        <authorList>
            <consortium name="DOE Joint Genome Institute"/>
            <person name="Kuo A."/>
            <person name="Kohler A."/>
            <person name="Nagy L.G."/>
            <person name="Floudas D."/>
            <person name="Copeland A."/>
            <person name="Barry K.W."/>
            <person name="Cichocki N."/>
            <person name="Veneault-Fourrey C."/>
            <person name="LaButti K."/>
            <person name="Lindquist E.A."/>
            <person name="Lipzen A."/>
            <person name="Lundell T."/>
            <person name="Morin E."/>
            <person name="Murat C."/>
            <person name="Sun H."/>
            <person name="Tunlid A."/>
            <person name="Henrissat B."/>
            <person name="Grigoriev I.V."/>
            <person name="Hibbett D.S."/>
            <person name="Martin F."/>
            <person name="Nordberg H.P."/>
            <person name="Cantor M.N."/>
            <person name="Hua S.X."/>
        </authorList>
    </citation>
    <scope>NUCLEOTIDE SEQUENCE [LARGE SCALE GENOMIC DNA]</scope>
    <source>
        <strain evidence="2 3">LaAM-08-1</strain>
    </source>
</reference>
<protein>
    <submittedName>
        <fullName evidence="2">Uncharacterized protein</fullName>
    </submittedName>
</protein>
<proteinExistence type="predicted"/>
<evidence type="ECO:0000313" key="2">
    <source>
        <dbReference type="EMBL" id="KIJ95216.1"/>
    </source>
</evidence>
<gene>
    <name evidence="2" type="ORF">K443DRAFT_11559</name>
</gene>
<keyword evidence="3" id="KW-1185">Reference proteome</keyword>
<accession>A0A0C9XBS2</accession>
<sequence>MSNELERELLLYDQLEREQRSQETQKLLELRKHNSLAAWAAMTKKQKIKTYCAMVVDGEEVWSADVVRAVFCTSMQEIERLCEAKSDEAFDPKLNLVRGFLILHRTPLILKCRGVWEKADLAIKEDDFYKWYPEVMKLQSSYVVREGDGTKGKKRASVKGKGKGKGRVLSDEEEADEPVVSRGSREGIVG</sequence>
<evidence type="ECO:0000313" key="3">
    <source>
        <dbReference type="Proteomes" id="UP000054477"/>
    </source>
</evidence>
<organism evidence="2 3">
    <name type="scientific">Laccaria amethystina LaAM-08-1</name>
    <dbReference type="NCBI Taxonomy" id="1095629"/>
    <lineage>
        <taxon>Eukaryota</taxon>
        <taxon>Fungi</taxon>
        <taxon>Dikarya</taxon>
        <taxon>Basidiomycota</taxon>
        <taxon>Agaricomycotina</taxon>
        <taxon>Agaricomycetes</taxon>
        <taxon>Agaricomycetidae</taxon>
        <taxon>Agaricales</taxon>
        <taxon>Agaricineae</taxon>
        <taxon>Hydnangiaceae</taxon>
        <taxon>Laccaria</taxon>
    </lineage>
</organism>
<dbReference type="Proteomes" id="UP000054477">
    <property type="component" value="Unassembled WGS sequence"/>
</dbReference>
<feature type="region of interest" description="Disordered" evidence="1">
    <location>
        <begin position="148"/>
        <end position="190"/>
    </location>
</feature>
<dbReference type="EMBL" id="KN838764">
    <property type="protein sequence ID" value="KIJ95216.1"/>
    <property type="molecule type" value="Genomic_DNA"/>
</dbReference>
<reference evidence="3" key="2">
    <citation type="submission" date="2015-01" db="EMBL/GenBank/DDBJ databases">
        <title>Evolutionary Origins and Diversification of the Mycorrhizal Mutualists.</title>
        <authorList>
            <consortium name="DOE Joint Genome Institute"/>
            <consortium name="Mycorrhizal Genomics Consortium"/>
            <person name="Kohler A."/>
            <person name="Kuo A."/>
            <person name="Nagy L.G."/>
            <person name="Floudas D."/>
            <person name="Copeland A."/>
            <person name="Barry K.W."/>
            <person name="Cichocki N."/>
            <person name="Veneault-Fourrey C."/>
            <person name="LaButti K."/>
            <person name="Lindquist E.A."/>
            <person name="Lipzen A."/>
            <person name="Lundell T."/>
            <person name="Morin E."/>
            <person name="Murat C."/>
            <person name="Riley R."/>
            <person name="Ohm R."/>
            <person name="Sun H."/>
            <person name="Tunlid A."/>
            <person name="Henrissat B."/>
            <person name="Grigoriev I.V."/>
            <person name="Hibbett D.S."/>
            <person name="Martin F."/>
        </authorList>
    </citation>
    <scope>NUCLEOTIDE SEQUENCE [LARGE SCALE GENOMIC DNA]</scope>
    <source>
        <strain evidence="3">LaAM-08-1</strain>
    </source>
</reference>
<feature type="compositionally biased region" description="Basic residues" evidence="1">
    <location>
        <begin position="152"/>
        <end position="166"/>
    </location>
</feature>